<dbReference type="InterPro" id="IPR013974">
    <property type="entry name" value="SAF"/>
</dbReference>
<sequence length="314" mass="34544">MRAFLCCLLLIIAAPFSASGLEVAFKADVVARSDMLTIGDVAELTADFETRELADTALFAAPDPGETRCYKSRTLVAYVRQAVSGDRKIKRGGAEQVCVRHDGARLSQGKIQTVVNEHLQSALSHLGAKKVAFEMRNPPESLSLPKGQAEYEILFAGNRILDARKVTVIVRVEGNVVENLSIAGRIRAYLPVVTAARKLGRNNVVTENDLVMREKNIADLRRPCLDPESAVGKRVRRAVSMGQVLEKNDLDAPVLVKRREVVTMILDQGPMRIRARGMATVNGKKGEVIPVQNMSSKREVICEVTGRKQVRVEF</sequence>
<dbReference type="GO" id="GO:0042597">
    <property type="term" value="C:periplasmic space"/>
    <property type="evidence" value="ECO:0007669"/>
    <property type="project" value="UniProtKB-SubCell"/>
</dbReference>
<dbReference type="RefSeq" id="WP_181550970.1">
    <property type="nucleotide sequence ID" value="NZ_JACDUS010000003.1"/>
</dbReference>
<comment type="caution">
    <text evidence="6">The sequence shown here is derived from an EMBL/GenBank/DDBJ whole genome shotgun (WGS) entry which is preliminary data.</text>
</comment>
<dbReference type="AlphaFoldDB" id="A0A7W0C8V9"/>
<dbReference type="NCBIfam" id="TIGR03170">
    <property type="entry name" value="flgA_cterm"/>
    <property type="match status" value="1"/>
</dbReference>
<keyword evidence="2 4" id="KW-0732">Signal</keyword>
<feature type="signal peptide" evidence="4">
    <location>
        <begin position="1"/>
        <end position="18"/>
    </location>
</feature>
<dbReference type="GO" id="GO:0044780">
    <property type="term" value="P:bacterial-type flagellum assembly"/>
    <property type="evidence" value="ECO:0007669"/>
    <property type="project" value="InterPro"/>
</dbReference>
<accession>A0A7W0C8V9</accession>
<keyword evidence="3" id="KW-0574">Periplasm</keyword>
<dbReference type="InterPro" id="IPR039246">
    <property type="entry name" value="Flagellar_FlgA"/>
</dbReference>
<evidence type="ECO:0000256" key="3">
    <source>
        <dbReference type="ARBA" id="ARBA00022764"/>
    </source>
</evidence>
<keyword evidence="6" id="KW-0966">Cell projection</keyword>
<protein>
    <submittedName>
        <fullName evidence="6">Flagella basal body P-ring formation protein FlgA</fullName>
    </submittedName>
</protein>
<dbReference type="EMBL" id="JACDUS010000003">
    <property type="protein sequence ID" value="MBA2881323.1"/>
    <property type="molecule type" value="Genomic_DNA"/>
</dbReference>
<dbReference type="Proteomes" id="UP000525298">
    <property type="component" value="Unassembled WGS sequence"/>
</dbReference>
<dbReference type="PANTHER" id="PTHR36307:SF1">
    <property type="entry name" value="FLAGELLA BASAL BODY P-RING FORMATION PROTEIN FLGA"/>
    <property type="match status" value="1"/>
</dbReference>
<proteinExistence type="predicted"/>
<evidence type="ECO:0000259" key="5">
    <source>
        <dbReference type="SMART" id="SM00858"/>
    </source>
</evidence>
<feature type="domain" description="SAF" evidence="5">
    <location>
        <begin position="190"/>
        <end position="251"/>
    </location>
</feature>
<evidence type="ECO:0000256" key="4">
    <source>
        <dbReference type="SAM" id="SignalP"/>
    </source>
</evidence>
<organism evidence="6 7">
    <name type="scientific">Desulfosalsimonas propionicica</name>
    <dbReference type="NCBI Taxonomy" id="332175"/>
    <lineage>
        <taxon>Bacteria</taxon>
        <taxon>Pseudomonadati</taxon>
        <taxon>Thermodesulfobacteriota</taxon>
        <taxon>Desulfobacteria</taxon>
        <taxon>Desulfobacterales</taxon>
        <taxon>Desulfosalsimonadaceae</taxon>
        <taxon>Desulfosalsimonas</taxon>
    </lineage>
</organism>
<comment type="subcellular location">
    <subcellularLocation>
        <location evidence="1">Periplasm</location>
    </subcellularLocation>
</comment>
<feature type="chain" id="PRO_5030874506" evidence="4">
    <location>
        <begin position="19"/>
        <end position="314"/>
    </location>
</feature>
<evidence type="ECO:0000313" key="7">
    <source>
        <dbReference type="Proteomes" id="UP000525298"/>
    </source>
</evidence>
<reference evidence="6 7" key="1">
    <citation type="submission" date="2020-07" db="EMBL/GenBank/DDBJ databases">
        <title>Genomic Encyclopedia of Type Strains, Phase IV (KMG-IV): sequencing the most valuable type-strain genomes for metagenomic binning, comparative biology and taxonomic classification.</title>
        <authorList>
            <person name="Goeker M."/>
        </authorList>
    </citation>
    <scope>NUCLEOTIDE SEQUENCE [LARGE SCALE GENOMIC DNA]</scope>
    <source>
        <strain evidence="6 7">DSM 17721</strain>
    </source>
</reference>
<dbReference type="Gene3D" id="3.90.1210.10">
    <property type="entry name" value="Antifreeze-like/N-acetylneuraminic acid synthase C-terminal domain"/>
    <property type="match status" value="1"/>
</dbReference>
<dbReference type="CDD" id="cd11614">
    <property type="entry name" value="SAF_CpaB_FlgA_like"/>
    <property type="match status" value="1"/>
</dbReference>
<keyword evidence="6" id="KW-0969">Cilium</keyword>
<keyword evidence="6" id="KW-0282">Flagellum</keyword>
<dbReference type="InterPro" id="IPR017585">
    <property type="entry name" value="SAF_FlgA"/>
</dbReference>
<keyword evidence="7" id="KW-1185">Reference proteome</keyword>
<dbReference type="SMART" id="SM00858">
    <property type="entry name" value="SAF"/>
    <property type="match status" value="1"/>
</dbReference>
<evidence type="ECO:0000313" key="6">
    <source>
        <dbReference type="EMBL" id="MBA2881323.1"/>
    </source>
</evidence>
<dbReference type="PANTHER" id="PTHR36307">
    <property type="entry name" value="FLAGELLA BASAL BODY P-RING FORMATION PROTEIN FLGA"/>
    <property type="match status" value="1"/>
</dbReference>
<name>A0A7W0C8V9_9BACT</name>
<dbReference type="Gene3D" id="2.30.30.760">
    <property type="match status" value="1"/>
</dbReference>
<gene>
    <name evidence="6" type="ORF">HNR65_001649</name>
</gene>
<dbReference type="Pfam" id="PF13144">
    <property type="entry name" value="ChapFlgA"/>
    <property type="match status" value="1"/>
</dbReference>
<evidence type="ECO:0000256" key="2">
    <source>
        <dbReference type="ARBA" id="ARBA00022729"/>
    </source>
</evidence>
<evidence type="ECO:0000256" key="1">
    <source>
        <dbReference type="ARBA" id="ARBA00004418"/>
    </source>
</evidence>